<feature type="domain" description="Sigma-54 factor interaction" evidence="8">
    <location>
        <begin position="392"/>
        <end position="621"/>
    </location>
</feature>
<dbReference type="Pfam" id="PF02954">
    <property type="entry name" value="HTH_8"/>
    <property type="match status" value="1"/>
</dbReference>
<dbReference type="Gene3D" id="1.10.8.60">
    <property type="match status" value="1"/>
</dbReference>
<dbReference type="AlphaFoldDB" id="A0A212IUU7"/>
<dbReference type="InterPro" id="IPR003593">
    <property type="entry name" value="AAA+_ATPase"/>
</dbReference>
<protein>
    <recommendedName>
        <fullName evidence="8">Sigma-54 factor interaction domain-containing protein</fullName>
    </recommendedName>
</protein>
<keyword evidence="7" id="KW-0804">Transcription</keyword>
<dbReference type="PANTHER" id="PTHR32071:SF123">
    <property type="entry name" value="DNA-BINDING TRANSCRIPTIONAL ACTIVATOR HYFR-RELATED"/>
    <property type="match status" value="1"/>
</dbReference>
<keyword evidence="3" id="KW-0902">Two-component regulatory system</keyword>
<dbReference type="InterPro" id="IPR002078">
    <property type="entry name" value="Sigma_54_int"/>
</dbReference>
<dbReference type="SMART" id="SM00382">
    <property type="entry name" value="AAA"/>
    <property type="match status" value="1"/>
</dbReference>
<dbReference type="InterPro" id="IPR027417">
    <property type="entry name" value="P-loop_NTPase"/>
</dbReference>
<dbReference type="InterPro" id="IPR058031">
    <property type="entry name" value="AAA_lid_NorR"/>
</dbReference>
<dbReference type="Pfam" id="PF01590">
    <property type="entry name" value="GAF"/>
    <property type="match status" value="1"/>
</dbReference>
<dbReference type="Gene3D" id="3.40.50.300">
    <property type="entry name" value="P-loop containing nucleotide triphosphate hydrolases"/>
    <property type="match status" value="1"/>
</dbReference>
<dbReference type="InterPro" id="IPR025944">
    <property type="entry name" value="Sigma_54_int_dom_CS"/>
</dbReference>
<dbReference type="GO" id="GO:0006355">
    <property type="term" value="P:regulation of DNA-templated transcription"/>
    <property type="evidence" value="ECO:0007669"/>
    <property type="project" value="InterPro"/>
</dbReference>
<reference evidence="9" key="1">
    <citation type="submission" date="2016-04" db="EMBL/GenBank/DDBJ databases">
        <authorList>
            <person name="Evans L.H."/>
            <person name="Alamgir A."/>
            <person name="Owens N."/>
            <person name="Weber N.D."/>
            <person name="Virtaneva K."/>
            <person name="Barbian K."/>
            <person name="Babar A."/>
            <person name="Rosenke K."/>
        </authorList>
    </citation>
    <scope>NUCLEOTIDE SEQUENCE</scope>
    <source>
        <strain evidence="9">86</strain>
    </source>
</reference>
<evidence type="ECO:0000256" key="3">
    <source>
        <dbReference type="ARBA" id="ARBA00023012"/>
    </source>
</evidence>
<dbReference type="Pfam" id="PF00158">
    <property type="entry name" value="Sigma54_activat"/>
    <property type="match status" value="1"/>
</dbReference>
<dbReference type="PROSITE" id="PS50045">
    <property type="entry name" value="SIGMA54_INTERACT_4"/>
    <property type="match status" value="1"/>
</dbReference>
<dbReference type="FunFam" id="3.40.50.300:FF:000006">
    <property type="entry name" value="DNA-binding transcriptional regulator NtrC"/>
    <property type="match status" value="1"/>
</dbReference>
<dbReference type="InterPro" id="IPR002197">
    <property type="entry name" value="HTH_Fis"/>
</dbReference>
<keyword evidence="6" id="KW-0010">Activator</keyword>
<evidence type="ECO:0000256" key="6">
    <source>
        <dbReference type="ARBA" id="ARBA00023159"/>
    </source>
</evidence>
<dbReference type="Pfam" id="PF25601">
    <property type="entry name" value="AAA_lid_14"/>
    <property type="match status" value="1"/>
</dbReference>
<dbReference type="InterPro" id="IPR009057">
    <property type="entry name" value="Homeodomain-like_sf"/>
</dbReference>
<dbReference type="SUPFAM" id="SSF55781">
    <property type="entry name" value="GAF domain-like"/>
    <property type="match status" value="1"/>
</dbReference>
<dbReference type="PANTHER" id="PTHR32071">
    <property type="entry name" value="TRANSCRIPTIONAL REGULATORY PROTEIN"/>
    <property type="match status" value="1"/>
</dbReference>
<dbReference type="SUPFAM" id="SSF46689">
    <property type="entry name" value="Homeodomain-like"/>
    <property type="match status" value="1"/>
</dbReference>
<dbReference type="PROSITE" id="PS00676">
    <property type="entry name" value="SIGMA54_INTERACT_2"/>
    <property type="match status" value="1"/>
</dbReference>
<dbReference type="Pfam" id="PF10114">
    <property type="entry name" value="PocR"/>
    <property type="match status" value="1"/>
</dbReference>
<keyword evidence="1" id="KW-0547">Nucleotide-binding</keyword>
<dbReference type="Gene3D" id="1.10.10.60">
    <property type="entry name" value="Homeodomain-like"/>
    <property type="match status" value="1"/>
</dbReference>
<dbReference type="Gene3D" id="3.30.450.40">
    <property type="match status" value="1"/>
</dbReference>
<evidence type="ECO:0000259" key="8">
    <source>
        <dbReference type="PROSITE" id="PS50045"/>
    </source>
</evidence>
<proteinExistence type="predicted"/>
<organism evidence="9">
    <name type="scientific">uncultured Alphaproteobacteria bacterium</name>
    <dbReference type="NCBI Taxonomy" id="91750"/>
    <lineage>
        <taxon>Bacteria</taxon>
        <taxon>Pseudomonadati</taxon>
        <taxon>Pseudomonadota</taxon>
        <taxon>Alphaproteobacteria</taxon>
        <taxon>environmental samples</taxon>
    </lineage>
</organism>
<dbReference type="GO" id="GO:0043565">
    <property type="term" value="F:sequence-specific DNA binding"/>
    <property type="evidence" value="ECO:0007669"/>
    <property type="project" value="InterPro"/>
</dbReference>
<evidence type="ECO:0000256" key="7">
    <source>
        <dbReference type="ARBA" id="ARBA00023163"/>
    </source>
</evidence>
<keyword evidence="2" id="KW-0067">ATP-binding</keyword>
<dbReference type="InterPro" id="IPR029016">
    <property type="entry name" value="GAF-like_dom_sf"/>
</dbReference>
<accession>A0A212IUU7</accession>
<dbReference type="EMBL" id="FLUO01000001">
    <property type="protein sequence ID" value="SBV90952.1"/>
    <property type="molecule type" value="Genomic_DNA"/>
</dbReference>
<evidence type="ECO:0000313" key="9">
    <source>
        <dbReference type="EMBL" id="SBV90952.1"/>
    </source>
</evidence>
<name>A0A212IUU7_9PROT</name>
<dbReference type="InterPro" id="IPR003018">
    <property type="entry name" value="GAF"/>
</dbReference>
<evidence type="ECO:0000256" key="4">
    <source>
        <dbReference type="ARBA" id="ARBA00023015"/>
    </source>
</evidence>
<dbReference type="SMART" id="SM00065">
    <property type="entry name" value="GAF"/>
    <property type="match status" value="1"/>
</dbReference>
<dbReference type="CDD" id="cd00009">
    <property type="entry name" value="AAA"/>
    <property type="match status" value="1"/>
</dbReference>
<evidence type="ECO:0000256" key="2">
    <source>
        <dbReference type="ARBA" id="ARBA00022840"/>
    </source>
</evidence>
<dbReference type="InterPro" id="IPR025943">
    <property type="entry name" value="Sigma_54_int_dom_ATP-bd_2"/>
</dbReference>
<dbReference type="GO" id="GO:0005524">
    <property type="term" value="F:ATP binding"/>
    <property type="evidence" value="ECO:0007669"/>
    <property type="project" value="UniProtKB-KW"/>
</dbReference>
<dbReference type="PROSITE" id="PS00688">
    <property type="entry name" value="SIGMA54_INTERACT_3"/>
    <property type="match status" value="1"/>
</dbReference>
<keyword evidence="4" id="KW-0805">Transcription regulation</keyword>
<keyword evidence="5" id="KW-0238">DNA-binding</keyword>
<dbReference type="GO" id="GO:0000160">
    <property type="term" value="P:phosphorelay signal transduction system"/>
    <property type="evidence" value="ECO:0007669"/>
    <property type="project" value="UniProtKB-KW"/>
</dbReference>
<evidence type="ECO:0000256" key="5">
    <source>
        <dbReference type="ARBA" id="ARBA00023125"/>
    </source>
</evidence>
<dbReference type="InterPro" id="IPR018771">
    <property type="entry name" value="PocR_dom"/>
</dbReference>
<dbReference type="SUPFAM" id="SSF52540">
    <property type="entry name" value="P-loop containing nucleoside triphosphate hydrolases"/>
    <property type="match status" value="1"/>
</dbReference>
<evidence type="ECO:0000256" key="1">
    <source>
        <dbReference type="ARBA" id="ARBA00022741"/>
    </source>
</evidence>
<gene>
    <name evidence="9" type="ORF">KL86APRO_10065</name>
</gene>
<sequence length="703" mass="77968">MDEKLEDKSNISLTDLFDVGQLQRVQNAFSDATKVASVITNPDGTPVTAPYRFCRLCKDVIRKTKKGRANCFYSDAVIGKQNPGGPIVQTCLSGGIWDAGASISVGGRHIGNFLMGQVKNELIAEDELIGYAREIGADEADFAQALQEVPRMSLDEFRDIAQLGFVIANELSNQAHQSLRQKRDIVALRKVEGALKESSERLQLLLDLNNAIVSNLEINALVKLIPARVRAVMQCDSVYLSMPDEGGRNFVVRGLDFPGSKGYLREGAVLEMFGSEAGRAFAEGTARRCGTEIKGQNPNVRRIIFGEGFRSECLIPVTAGEEKLGVLHLSDTRPDRFSLHDVGFLAQVAGQIAIALGNALKYQKLSDTRQRLADENSYLTREIQSGDRFKEIVGDSPELRKVLAHVSTVADTDMTVMINSETGTGKELIARTIHQLSARRDRMFVKLNCVAIPAGLLESELFGHEKGAFTGAHERKIGRFEVADGGTLFLDEIGDFPIELQPKLLRVLQEQEFERVGGTRPIRVNVRVISATNRNLEQMMREGQFRADLYYRLNVFPIHVPPLRQRQGDIPQLVEYFVGHYARKMNRPIRRIPPAVMEAMVRYEWPGNVRELQNLVQRAVILSPGDELVSPFAALRELEAMLPQPPPEERLVDVERSHILQVLKESGGILGGENGAAARLGIPRTTLIYKMRRLSIPRGIGGS</sequence>